<dbReference type="Pfam" id="PF13524">
    <property type="entry name" value="Glyco_trans_1_2"/>
    <property type="match status" value="1"/>
</dbReference>
<gene>
    <name evidence="2" type="ORF">EYH37_00340</name>
</gene>
<dbReference type="InterPro" id="IPR055259">
    <property type="entry name" value="YkvP/CgeB_Glyco_trans-like"/>
</dbReference>
<organism evidence="2 3">
    <name type="scientific">Aquifex aeolicus</name>
    <dbReference type="NCBI Taxonomy" id="63363"/>
    <lineage>
        <taxon>Bacteria</taxon>
        <taxon>Pseudomonadati</taxon>
        <taxon>Aquificota</taxon>
        <taxon>Aquificia</taxon>
        <taxon>Aquificales</taxon>
        <taxon>Aquificaceae</taxon>
        <taxon>Aquifex</taxon>
    </lineage>
</organism>
<name>A0A9D1CFU3_AQUAO</name>
<evidence type="ECO:0000313" key="2">
    <source>
        <dbReference type="EMBL" id="HIP97808.1"/>
    </source>
</evidence>
<sequence length="422" mass="48293">MVKLLPLMEKIKVALLLSGLENFGDFHIIESLKEFLPDDTVELKIFSIDIQNPAKTVGEVEEYHPHFTMDFNTKGIIWAEGDKEKVPLHAVLGTVHLTLVTEDPISYASNLLNLRNTPNTVFLITDLRFGEFLGSLGFPNIFYFTPCVNFRLIPQKGEKDINLVFVGDALEPSLVVENWKQTMDAPIRDFGIEVGEFCFRNPEITPLYAVEYLLSLMNPQFQESFNKFRKENPQAYFMWLLQVGIYTTARRNWFILSFLEGTELTIVGRVEGDLPEGFAVADISSMEERLNYINRAKLALTAFPSFVPSGIGFTPLEILACETALMINYRHTLPSFFKPGEEIIIYNPLDRMDIEEKLLFYLENEEERNLIVQKGFNAIKAKYSCTDRIQFFKELIRDIFRQVTQQKQGGNESSSEGGEISN</sequence>
<evidence type="ECO:0000313" key="3">
    <source>
        <dbReference type="Proteomes" id="UP000606463"/>
    </source>
</evidence>
<proteinExistence type="predicted"/>
<protein>
    <submittedName>
        <fullName evidence="2">Glycosyltransferase family 1 protein</fullName>
    </submittedName>
</protein>
<dbReference type="SUPFAM" id="SSF53756">
    <property type="entry name" value="UDP-Glycosyltransferase/glycogen phosphorylase"/>
    <property type="match status" value="1"/>
</dbReference>
<dbReference type="Proteomes" id="UP000606463">
    <property type="component" value="Unassembled WGS sequence"/>
</dbReference>
<dbReference type="AlphaFoldDB" id="A0A9D1CFU3"/>
<dbReference type="Gene3D" id="3.40.50.2000">
    <property type="entry name" value="Glycogen Phosphorylase B"/>
    <property type="match status" value="1"/>
</dbReference>
<evidence type="ECO:0000259" key="1">
    <source>
        <dbReference type="Pfam" id="PF13524"/>
    </source>
</evidence>
<dbReference type="EMBL" id="DQVE01000002">
    <property type="protein sequence ID" value="HIP97808.1"/>
    <property type="molecule type" value="Genomic_DNA"/>
</dbReference>
<comment type="caution">
    <text evidence="2">The sequence shown here is derived from an EMBL/GenBank/DDBJ whole genome shotgun (WGS) entry which is preliminary data.</text>
</comment>
<reference evidence="2" key="1">
    <citation type="journal article" date="2020" name="ISME J.">
        <title>Gammaproteobacteria mediating utilization of methyl-, sulfur- and petroleum organic compounds in deep ocean hydrothermal plumes.</title>
        <authorList>
            <person name="Zhou Z."/>
            <person name="Liu Y."/>
            <person name="Pan J."/>
            <person name="Cron B.R."/>
            <person name="Toner B.M."/>
            <person name="Anantharaman K."/>
            <person name="Breier J.A."/>
            <person name="Dick G.J."/>
            <person name="Li M."/>
        </authorList>
    </citation>
    <scope>NUCLEOTIDE SEQUENCE</scope>
    <source>
        <strain evidence="2">SZUA-1501</strain>
    </source>
</reference>
<feature type="domain" description="Spore protein YkvP/CgeB glycosyl transferase-like" evidence="1">
    <location>
        <begin position="258"/>
        <end position="392"/>
    </location>
</feature>
<accession>A0A9D1CFU3</accession>